<gene>
    <name evidence="2" type="ORF">SAMN05660330_02783</name>
</gene>
<proteinExistence type="predicted"/>
<feature type="transmembrane region" description="Helical" evidence="1">
    <location>
        <begin position="7"/>
        <end position="26"/>
    </location>
</feature>
<sequence length="64" mass="7063">MSIRPYLAISGTIFGIVAILHLLRLANGWQVVLGTWTVPMWVSWGGALVPAVLCGWAFRLAVRR</sequence>
<keyword evidence="1" id="KW-1133">Transmembrane helix</keyword>
<feature type="transmembrane region" description="Helical" evidence="1">
    <location>
        <begin position="38"/>
        <end position="58"/>
    </location>
</feature>
<evidence type="ECO:0000256" key="1">
    <source>
        <dbReference type="SAM" id="Phobius"/>
    </source>
</evidence>
<organism evidence="2 3">
    <name type="scientific">Desulforhopalus singaporensis</name>
    <dbReference type="NCBI Taxonomy" id="91360"/>
    <lineage>
        <taxon>Bacteria</taxon>
        <taxon>Pseudomonadati</taxon>
        <taxon>Thermodesulfobacteriota</taxon>
        <taxon>Desulfobulbia</taxon>
        <taxon>Desulfobulbales</taxon>
        <taxon>Desulfocapsaceae</taxon>
        <taxon>Desulforhopalus</taxon>
    </lineage>
</organism>
<keyword evidence="3" id="KW-1185">Reference proteome</keyword>
<dbReference type="RefSeq" id="WP_092223840.1">
    <property type="nucleotide sequence ID" value="NZ_FNJI01000020.1"/>
</dbReference>
<name>A0A1H0SR33_9BACT</name>
<dbReference type="OrthoDB" id="5657124at2"/>
<dbReference type="EMBL" id="FNJI01000020">
    <property type="protein sequence ID" value="SDP44204.1"/>
    <property type="molecule type" value="Genomic_DNA"/>
</dbReference>
<evidence type="ECO:0000313" key="3">
    <source>
        <dbReference type="Proteomes" id="UP000199073"/>
    </source>
</evidence>
<keyword evidence="1" id="KW-0812">Transmembrane</keyword>
<dbReference type="AlphaFoldDB" id="A0A1H0SR33"/>
<evidence type="ECO:0000313" key="2">
    <source>
        <dbReference type="EMBL" id="SDP44204.1"/>
    </source>
</evidence>
<reference evidence="2 3" key="1">
    <citation type="submission" date="2016-10" db="EMBL/GenBank/DDBJ databases">
        <authorList>
            <person name="de Groot N.N."/>
        </authorList>
    </citation>
    <scope>NUCLEOTIDE SEQUENCE [LARGE SCALE GENOMIC DNA]</scope>
    <source>
        <strain evidence="2 3">DSM 12130</strain>
    </source>
</reference>
<accession>A0A1H0SR33</accession>
<dbReference type="STRING" id="91360.SAMN05660330_02783"/>
<protein>
    <submittedName>
        <fullName evidence="2">Uncharacterized protein</fullName>
    </submittedName>
</protein>
<keyword evidence="1" id="KW-0472">Membrane</keyword>
<dbReference type="Proteomes" id="UP000199073">
    <property type="component" value="Unassembled WGS sequence"/>
</dbReference>